<protein>
    <recommendedName>
        <fullName evidence="3">F-box domain-containing protein</fullName>
    </recommendedName>
</protein>
<sequence length="594" mass="68915">MPGKRNRNLPLEIAQKIAKLLTAQDLLNACSSWSFFYTLFSSEKIWKTAYTKLLDGYPVDQFVITNAVRNVKRPKFVQFDALEDSKFWHLDDWTQSWKQRCVFAAHILHVQGQMVSVAQQKSEEFKFPRSTPLYNNTFIQKIEAEVEAPLPIDFVLYLLKFAHHLTCEMDKNVPKMDLASGSLFANKSNWQRFIRLTQFRNKNEADHDFIQEERLEGLSEATVDFLNHTKIVCFSLAEHRSSNGLEYLCLLVGTKPDLHDQLPPSVDKETLHVDLQAMDKGIGKVFTGGTWETDTFNFRPGDDMDDRYQLYPTAESFTDYLIQYIATVITIGAVPSLNTPGYNDLMTALPRSPGIPISVLSPQGKGWSVANYLPIYYSWESQYHYPSLHAYLEDQYTNPSMGVTKAFDNPGNVQFRDIPIDITSGFNKRHWKPYWQHLLSLKGMDMPTSLERLQRGNIPEALDINPDIYNIQQRMIDDWIKTTPSSVKEHKQPSDFEMERIRKATLHLMPFIKLVRERLPLVLYYEPAEYGISQLLMYKYLLDHLSSLKQNNCKYSAEELEIIEARLRCHLYYWRRDCKDHGDAAGLEIDWAEV</sequence>
<dbReference type="SUPFAM" id="SSF81383">
    <property type="entry name" value="F-box domain"/>
    <property type="match status" value="1"/>
</dbReference>
<keyword evidence="2" id="KW-1185">Reference proteome</keyword>
<dbReference type="EMBL" id="JAEPRA010000012">
    <property type="protein sequence ID" value="KAG2177511.1"/>
    <property type="molecule type" value="Genomic_DNA"/>
</dbReference>
<evidence type="ECO:0000313" key="1">
    <source>
        <dbReference type="EMBL" id="KAG2177511.1"/>
    </source>
</evidence>
<reference evidence="1" key="1">
    <citation type="submission" date="2020-12" db="EMBL/GenBank/DDBJ databases">
        <title>Metabolic potential, ecology and presence of endohyphal bacteria is reflected in genomic diversity of Mucoromycotina.</title>
        <authorList>
            <person name="Muszewska A."/>
            <person name="Okrasinska A."/>
            <person name="Steczkiewicz K."/>
            <person name="Drgas O."/>
            <person name="Orlowska M."/>
            <person name="Perlinska-Lenart U."/>
            <person name="Aleksandrzak-Piekarczyk T."/>
            <person name="Szatraj K."/>
            <person name="Zielenkiewicz U."/>
            <person name="Pilsyk S."/>
            <person name="Malc E."/>
            <person name="Mieczkowski P."/>
            <person name="Kruszewska J.S."/>
            <person name="Biernat P."/>
            <person name="Pawlowska J."/>
        </authorList>
    </citation>
    <scope>NUCLEOTIDE SEQUENCE</scope>
    <source>
        <strain evidence="1">WA0000051536</strain>
    </source>
</reference>
<gene>
    <name evidence="1" type="ORF">INT44_008022</name>
</gene>
<proteinExistence type="predicted"/>
<dbReference type="OrthoDB" id="2373227at2759"/>
<dbReference type="InterPro" id="IPR036047">
    <property type="entry name" value="F-box-like_dom_sf"/>
</dbReference>
<dbReference type="Proteomes" id="UP000612746">
    <property type="component" value="Unassembled WGS sequence"/>
</dbReference>
<dbReference type="Gene3D" id="1.20.1280.50">
    <property type="match status" value="1"/>
</dbReference>
<accession>A0A8H7PQN9</accession>
<comment type="caution">
    <text evidence="1">The sequence shown here is derived from an EMBL/GenBank/DDBJ whole genome shotgun (WGS) entry which is preliminary data.</text>
</comment>
<name>A0A8H7PQN9_9FUNG</name>
<evidence type="ECO:0000313" key="2">
    <source>
        <dbReference type="Proteomes" id="UP000612746"/>
    </source>
</evidence>
<evidence type="ECO:0008006" key="3">
    <source>
        <dbReference type="Google" id="ProtNLM"/>
    </source>
</evidence>
<dbReference type="AlphaFoldDB" id="A0A8H7PQN9"/>
<organism evidence="1 2">
    <name type="scientific">Umbelopsis vinacea</name>
    <dbReference type="NCBI Taxonomy" id="44442"/>
    <lineage>
        <taxon>Eukaryota</taxon>
        <taxon>Fungi</taxon>
        <taxon>Fungi incertae sedis</taxon>
        <taxon>Mucoromycota</taxon>
        <taxon>Mucoromycotina</taxon>
        <taxon>Umbelopsidomycetes</taxon>
        <taxon>Umbelopsidales</taxon>
        <taxon>Umbelopsidaceae</taxon>
        <taxon>Umbelopsis</taxon>
    </lineage>
</organism>